<comment type="caution">
    <text evidence="2">The sequence shown here is derived from an EMBL/GenBank/DDBJ whole genome shotgun (WGS) entry which is preliminary data.</text>
</comment>
<keyword evidence="3" id="KW-1185">Reference proteome</keyword>
<dbReference type="EMBL" id="BAABBI010000005">
    <property type="protein sequence ID" value="GAA3791342.1"/>
    <property type="molecule type" value="Genomic_DNA"/>
</dbReference>
<name>A0ABP7HD28_9FLAO</name>
<accession>A0ABP7HD28</accession>
<protein>
    <submittedName>
        <fullName evidence="2">Uncharacterized protein</fullName>
    </submittedName>
</protein>
<feature type="region of interest" description="Disordered" evidence="1">
    <location>
        <begin position="130"/>
        <end position="164"/>
    </location>
</feature>
<feature type="compositionally biased region" description="Low complexity" evidence="1">
    <location>
        <begin position="131"/>
        <end position="144"/>
    </location>
</feature>
<evidence type="ECO:0000313" key="2">
    <source>
        <dbReference type="EMBL" id="GAA3791342.1"/>
    </source>
</evidence>
<dbReference type="Proteomes" id="UP001501456">
    <property type="component" value="Unassembled WGS sequence"/>
</dbReference>
<feature type="compositionally biased region" description="Gly residues" evidence="1">
    <location>
        <begin position="145"/>
        <end position="155"/>
    </location>
</feature>
<sequence>MKNLGTLLLGIILGVLGYYFFCGTCCGDVGSPPPITKPQGLITSSQAQILSSAYNMRYELVSDSVFGGPNLDNRSSWYSVDDIKNYLIYADSQSTALGYTMNGLRVYLGAQQGSKKMPGYTTMFFVPTGESTSSSTKGGKNDIPGGDGLDYGGEGHPPSATYPQ</sequence>
<gene>
    <name evidence="2" type="ORF">GCM10022271_24690</name>
</gene>
<organism evidence="2 3">
    <name type="scientific">Corallibacter vietnamensis</name>
    <dbReference type="NCBI Taxonomy" id="904130"/>
    <lineage>
        <taxon>Bacteria</taxon>
        <taxon>Pseudomonadati</taxon>
        <taxon>Bacteroidota</taxon>
        <taxon>Flavobacteriia</taxon>
        <taxon>Flavobacteriales</taxon>
        <taxon>Flavobacteriaceae</taxon>
        <taxon>Corallibacter</taxon>
    </lineage>
</organism>
<evidence type="ECO:0000313" key="3">
    <source>
        <dbReference type="Proteomes" id="UP001501456"/>
    </source>
</evidence>
<evidence type="ECO:0000256" key="1">
    <source>
        <dbReference type="SAM" id="MobiDB-lite"/>
    </source>
</evidence>
<reference evidence="3" key="1">
    <citation type="journal article" date="2019" name="Int. J. Syst. Evol. Microbiol.">
        <title>The Global Catalogue of Microorganisms (GCM) 10K type strain sequencing project: providing services to taxonomists for standard genome sequencing and annotation.</title>
        <authorList>
            <consortium name="The Broad Institute Genomics Platform"/>
            <consortium name="The Broad Institute Genome Sequencing Center for Infectious Disease"/>
            <person name="Wu L."/>
            <person name="Ma J."/>
        </authorList>
    </citation>
    <scope>NUCLEOTIDE SEQUENCE [LARGE SCALE GENOMIC DNA]</scope>
    <source>
        <strain evidence="3">JCM 17525</strain>
    </source>
</reference>
<dbReference type="RefSeq" id="WP_344730918.1">
    <property type="nucleotide sequence ID" value="NZ_BAABBI010000005.1"/>
</dbReference>
<proteinExistence type="predicted"/>